<dbReference type="KEGG" id="spar:SPRG_12576"/>
<dbReference type="OrthoDB" id="1305878at2759"/>
<keyword evidence="4" id="KW-0862">Zinc</keyword>
<keyword evidence="5" id="KW-0539">Nucleus</keyword>
<evidence type="ECO:0000259" key="7">
    <source>
        <dbReference type="PROSITE" id="PS50089"/>
    </source>
</evidence>
<dbReference type="InterPro" id="IPR013083">
    <property type="entry name" value="Znf_RING/FYVE/PHD"/>
</dbReference>
<dbReference type="STRING" id="695850.A0A067C7R9"/>
<comment type="subcellular location">
    <subcellularLocation>
        <location evidence="1">Nucleus</location>
    </subcellularLocation>
</comment>
<dbReference type="Pfam" id="PF00097">
    <property type="entry name" value="zf-C3HC4"/>
    <property type="match status" value="1"/>
</dbReference>
<dbReference type="PROSITE" id="PS00518">
    <property type="entry name" value="ZF_RING_1"/>
    <property type="match status" value="1"/>
</dbReference>
<dbReference type="InterPro" id="IPR051507">
    <property type="entry name" value="PcG_RING_finger"/>
</dbReference>
<accession>A0A067C7R9</accession>
<keyword evidence="9" id="KW-1185">Reference proteome</keyword>
<dbReference type="GO" id="GO:0008270">
    <property type="term" value="F:zinc ion binding"/>
    <property type="evidence" value="ECO:0007669"/>
    <property type="project" value="UniProtKB-KW"/>
</dbReference>
<dbReference type="EMBL" id="KK583266">
    <property type="protein sequence ID" value="KDO22596.1"/>
    <property type="molecule type" value="Genomic_DNA"/>
</dbReference>
<keyword evidence="3 6" id="KW-0863">Zinc-finger</keyword>
<evidence type="ECO:0000256" key="6">
    <source>
        <dbReference type="PROSITE-ProRule" id="PRU00175"/>
    </source>
</evidence>
<dbReference type="PROSITE" id="PS50089">
    <property type="entry name" value="ZF_RING_2"/>
    <property type="match status" value="1"/>
</dbReference>
<feature type="domain" description="RING-type" evidence="7">
    <location>
        <begin position="18"/>
        <end position="59"/>
    </location>
</feature>
<evidence type="ECO:0000313" key="9">
    <source>
        <dbReference type="Proteomes" id="UP000030745"/>
    </source>
</evidence>
<dbReference type="Proteomes" id="UP000030745">
    <property type="component" value="Unassembled WGS sequence"/>
</dbReference>
<evidence type="ECO:0000256" key="3">
    <source>
        <dbReference type="ARBA" id="ARBA00022771"/>
    </source>
</evidence>
<dbReference type="Gene3D" id="3.10.20.90">
    <property type="entry name" value="Phosphatidylinositol 3-kinase Catalytic Subunit, Chain A, domain 1"/>
    <property type="match status" value="1"/>
</dbReference>
<dbReference type="RefSeq" id="XP_012206712.1">
    <property type="nucleotide sequence ID" value="XM_012351322.1"/>
</dbReference>
<sequence length="240" mass="27547">MASMLHVASSSINPYITCTLCNGYFRQPYTVRECIHTFCKSCIFKHIVTQDKRACPVCEGPFGTYPLSGTKRKPPEIVQDHAMEGLVKKLLSKLDVQDAQDEVAFYAKHDIPHKSSATPGSSQREVKYKKLKGKQLHVVLRPMLESLGPPDGGDESAPLRRKHFTYLWQLTERYRIFDVKILIRKMLRLRGRLVEPQDLEVHCAGQLLGKEHTLIFIQKAMWKKEGPITLEYRRVNRSPT</sequence>
<reference evidence="8 9" key="1">
    <citation type="journal article" date="2013" name="PLoS Genet.">
        <title>Distinctive expansion of potential virulence genes in the genome of the oomycete fish pathogen Saprolegnia parasitica.</title>
        <authorList>
            <person name="Jiang R.H."/>
            <person name="de Bruijn I."/>
            <person name="Haas B.J."/>
            <person name="Belmonte R."/>
            <person name="Lobach L."/>
            <person name="Christie J."/>
            <person name="van den Ackerveken G."/>
            <person name="Bottin A."/>
            <person name="Bulone V."/>
            <person name="Diaz-Moreno S.M."/>
            <person name="Dumas B."/>
            <person name="Fan L."/>
            <person name="Gaulin E."/>
            <person name="Govers F."/>
            <person name="Grenville-Briggs L.J."/>
            <person name="Horner N.R."/>
            <person name="Levin J.Z."/>
            <person name="Mammella M."/>
            <person name="Meijer H.J."/>
            <person name="Morris P."/>
            <person name="Nusbaum C."/>
            <person name="Oome S."/>
            <person name="Phillips A.J."/>
            <person name="van Rooyen D."/>
            <person name="Rzeszutek E."/>
            <person name="Saraiva M."/>
            <person name="Secombes C.J."/>
            <person name="Seidl M.F."/>
            <person name="Snel B."/>
            <person name="Stassen J.H."/>
            <person name="Sykes S."/>
            <person name="Tripathy S."/>
            <person name="van den Berg H."/>
            <person name="Vega-Arreguin J.C."/>
            <person name="Wawra S."/>
            <person name="Young S.K."/>
            <person name="Zeng Q."/>
            <person name="Dieguez-Uribeondo J."/>
            <person name="Russ C."/>
            <person name="Tyler B.M."/>
            <person name="van West P."/>
        </authorList>
    </citation>
    <scope>NUCLEOTIDE SEQUENCE [LARGE SCALE GENOMIC DNA]</scope>
    <source>
        <strain evidence="8 9">CBS 223.65</strain>
    </source>
</reference>
<gene>
    <name evidence="8" type="ORF">SPRG_12576</name>
</gene>
<keyword evidence="2" id="KW-0479">Metal-binding</keyword>
<dbReference type="AlphaFoldDB" id="A0A067C7R9"/>
<organism evidence="8 9">
    <name type="scientific">Saprolegnia parasitica (strain CBS 223.65)</name>
    <dbReference type="NCBI Taxonomy" id="695850"/>
    <lineage>
        <taxon>Eukaryota</taxon>
        <taxon>Sar</taxon>
        <taxon>Stramenopiles</taxon>
        <taxon>Oomycota</taxon>
        <taxon>Saprolegniomycetes</taxon>
        <taxon>Saprolegniales</taxon>
        <taxon>Saprolegniaceae</taxon>
        <taxon>Saprolegnia</taxon>
    </lineage>
</organism>
<dbReference type="CDD" id="cd16102">
    <property type="entry name" value="RAWUL_PCGF_like"/>
    <property type="match status" value="1"/>
</dbReference>
<name>A0A067C7R9_SAPPC</name>
<evidence type="ECO:0000256" key="1">
    <source>
        <dbReference type="ARBA" id="ARBA00004123"/>
    </source>
</evidence>
<evidence type="ECO:0000256" key="2">
    <source>
        <dbReference type="ARBA" id="ARBA00022723"/>
    </source>
</evidence>
<dbReference type="InterPro" id="IPR018957">
    <property type="entry name" value="Znf_C3HC4_RING-type"/>
</dbReference>
<dbReference type="InterPro" id="IPR001841">
    <property type="entry name" value="Znf_RING"/>
</dbReference>
<dbReference type="OMA" id="EHITCEI"/>
<evidence type="ECO:0000256" key="4">
    <source>
        <dbReference type="ARBA" id="ARBA00022833"/>
    </source>
</evidence>
<dbReference type="InterPro" id="IPR017907">
    <property type="entry name" value="Znf_RING_CS"/>
</dbReference>
<evidence type="ECO:0000256" key="5">
    <source>
        <dbReference type="ARBA" id="ARBA00023242"/>
    </source>
</evidence>
<dbReference type="GeneID" id="24134524"/>
<dbReference type="SMART" id="SM00184">
    <property type="entry name" value="RING"/>
    <property type="match status" value="1"/>
</dbReference>
<dbReference type="GO" id="GO:0005634">
    <property type="term" value="C:nucleus"/>
    <property type="evidence" value="ECO:0007669"/>
    <property type="project" value="UniProtKB-SubCell"/>
</dbReference>
<dbReference type="PANTHER" id="PTHR45893">
    <property type="entry name" value="POLYCOMB GROUP RING FINGER PROTEIN"/>
    <property type="match status" value="1"/>
</dbReference>
<dbReference type="SUPFAM" id="SSF57850">
    <property type="entry name" value="RING/U-box"/>
    <property type="match status" value="1"/>
</dbReference>
<protein>
    <recommendedName>
        <fullName evidence="7">RING-type domain-containing protein</fullName>
    </recommendedName>
</protein>
<dbReference type="VEuPathDB" id="FungiDB:SPRG_12576"/>
<evidence type="ECO:0000313" key="8">
    <source>
        <dbReference type="EMBL" id="KDO22596.1"/>
    </source>
</evidence>
<dbReference type="Gene3D" id="3.30.40.10">
    <property type="entry name" value="Zinc/RING finger domain, C3HC4 (zinc finger)"/>
    <property type="match status" value="1"/>
</dbReference>
<proteinExistence type="predicted"/>